<feature type="compositionally biased region" description="Low complexity" evidence="1">
    <location>
        <begin position="111"/>
        <end position="124"/>
    </location>
</feature>
<feature type="signal peptide" evidence="2">
    <location>
        <begin position="1"/>
        <end position="27"/>
    </location>
</feature>
<reference evidence="3" key="1">
    <citation type="submission" date="2023-05" db="EMBL/GenBank/DDBJ databases">
        <title>Comparative genomics of Bacillaceae isolates and their secondary metabolite potential.</title>
        <authorList>
            <person name="Song L."/>
            <person name="Nielsen L.J."/>
            <person name="Mohite O."/>
            <person name="Xu X."/>
            <person name="Weber T."/>
            <person name="Kovacs A.T."/>
        </authorList>
    </citation>
    <scope>NUCLEOTIDE SEQUENCE</scope>
    <source>
        <strain evidence="3">LY1</strain>
    </source>
</reference>
<dbReference type="AlphaFoldDB" id="A0AAX3WRH5"/>
<dbReference type="RefSeq" id="WP_283869001.1">
    <property type="nucleotide sequence ID" value="NZ_CP126101.1"/>
</dbReference>
<keyword evidence="2" id="KW-0732">Signal</keyword>
<evidence type="ECO:0008006" key="5">
    <source>
        <dbReference type="Google" id="ProtNLM"/>
    </source>
</evidence>
<evidence type="ECO:0000256" key="1">
    <source>
        <dbReference type="SAM" id="MobiDB-lite"/>
    </source>
</evidence>
<dbReference type="EMBL" id="CP126101">
    <property type="protein sequence ID" value="WHY50319.1"/>
    <property type="molecule type" value="Genomic_DNA"/>
</dbReference>
<name>A0AAX3WRH5_9BACI</name>
<feature type="region of interest" description="Disordered" evidence="1">
    <location>
        <begin position="111"/>
        <end position="131"/>
    </location>
</feature>
<protein>
    <recommendedName>
        <fullName evidence="5">S1 motif domain-containing protein</fullName>
    </recommendedName>
</protein>
<accession>A0AAX3WRH5</accession>
<evidence type="ECO:0000256" key="2">
    <source>
        <dbReference type="SAM" id="SignalP"/>
    </source>
</evidence>
<gene>
    <name evidence="3" type="ORF">QNH24_18595</name>
</gene>
<evidence type="ECO:0000313" key="4">
    <source>
        <dbReference type="Proteomes" id="UP001178322"/>
    </source>
</evidence>
<feature type="chain" id="PRO_5043690955" description="S1 motif domain-containing protein" evidence="2">
    <location>
        <begin position="28"/>
        <end position="558"/>
    </location>
</feature>
<organism evidence="3 4">
    <name type="scientific">Lysinibacillus pakistanensis</name>
    <dbReference type="NCBI Taxonomy" id="759811"/>
    <lineage>
        <taxon>Bacteria</taxon>
        <taxon>Bacillati</taxon>
        <taxon>Bacillota</taxon>
        <taxon>Bacilli</taxon>
        <taxon>Bacillales</taxon>
        <taxon>Bacillaceae</taxon>
        <taxon>Lysinibacillus</taxon>
    </lineage>
</organism>
<dbReference type="Proteomes" id="UP001178322">
    <property type="component" value="Chromosome"/>
</dbReference>
<evidence type="ECO:0000313" key="3">
    <source>
        <dbReference type="EMBL" id="WHY50319.1"/>
    </source>
</evidence>
<proteinExistence type="predicted"/>
<sequence>MLKKIPYILLILLITVFGMSSSQTANAATQMVTGSFVDVTFSEYANPNGVIERKLSKITLQNDSGRTVTYNINDNARLYINNTVTTIDGFKMGMKVEADISLRSVVELRGSSNSTMETESTSPSAGQNTKKATVTGVVTSIDPNGLFIMFKPDIGEETTYYLNKDTSYQKNSSSVDISALYVGDRIKLSLKNLNTSIVTKVDISETGTLVENLYKGEIQVVNANANKLTVKNQHAFVNWDFGSETTTALSTMDFSSKVPIYVGNTKIDKGQLKNYIGSEAYYATVKQFGKEVIEKIVVLKNNERTYYEPMLSVDTKYQLLKLKSAGSLYFHDGTILIRNGRLIEPNGLLAYGTAFVISDGAARDNYAQVVQVTSDSFMSPNLAGHELYYGRLSQADGYLIEINDAMKIESNVFKKTDHAVLSVSNSTKAIVDDGKKVYSVIPDIELHLFEGDYGYFYVKDGHIQAVHILDNAKPVAPLMLAGKLQSVKSTYPAVINVKSVSQWQKGRWYEAGEMVDMNIDQTTLIKAGKVIQPADLKPSDRLLVLSDRFGKAHFILVD</sequence>